<keyword evidence="3" id="KW-1185">Reference proteome</keyword>
<evidence type="ECO:0000256" key="1">
    <source>
        <dbReference type="SAM" id="MobiDB-lite"/>
    </source>
</evidence>
<reference evidence="2 3" key="1">
    <citation type="submission" date="2017-06" db="EMBL/GenBank/DDBJ databases">
        <title>Description of Rhodopirellula bahusiensis sp. nov.</title>
        <authorList>
            <person name="Kizina J."/>
            <person name="Harder J."/>
        </authorList>
    </citation>
    <scope>NUCLEOTIDE SEQUENCE [LARGE SCALE GENOMIC DNA]</scope>
    <source>
        <strain evidence="2 3">SWK21</strain>
    </source>
</reference>
<accession>A0A2G1W0T0</accession>
<gene>
    <name evidence="2" type="ORF">CEE69_24630</name>
</gene>
<protein>
    <submittedName>
        <fullName evidence="2">Uncharacterized protein</fullName>
    </submittedName>
</protein>
<dbReference type="Proteomes" id="UP000225740">
    <property type="component" value="Unassembled WGS sequence"/>
</dbReference>
<evidence type="ECO:0000313" key="3">
    <source>
        <dbReference type="Proteomes" id="UP000225740"/>
    </source>
</evidence>
<evidence type="ECO:0000313" key="2">
    <source>
        <dbReference type="EMBL" id="PHQ32634.1"/>
    </source>
</evidence>
<proteinExistence type="predicted"/>
<feature type="region of interest" description="Disordered" evidence="1">
    <location>
        <begin position="52"/>
        <end position="88"/>
    </location>
</feature>
<comment type="caution">
    <text evidence="2">The sequence shown here is derived from an EMBL/GenBank/DDBJ whole genome shotgun (WGS) entry which is preliminary data.</text>
</comment>
<sequence>MKNDSKKTPPIERESVQILANPATTLRLVGHVAHGNHADALEQSEASFRTLSRERDLSVKNDRQVEPGLRTPVTDLAYNAPETLFESP</sequence>
<name>A0A2G1W0T0_9BACT</name>
<dbReference type="AlphaFoldDB" id="A0A2G1W0T0"/>
<dbReference type="EMBL" id="NIZW01000024">
    <property type="protein sequence ID" value="PHQ32634.1"/>
    <property type="molecule type" value="Genomic_DNA"/>
</dbReference>
<organism evidence="2 3">
    <name type="scientific">Rhodopirellula bahusiensis</name>
    <dbReference type="NCBI Taxonomy" id="2014065"/>
    <lineage>
        <taxon>Bacteria</taxon>
        <taxon>Pseudomonadati</taxon>
        <taxon>Planctomycetota</taxon>
        <taxon>Planctomycetia</taxon>
        <taxon>Pirellulales</taxon>
        <taxon>Pirellulaceae</taxon>
        <taxon>Rhodopirellula</taxon>
    </lineage>
</organism>
<feature type="compositionally biased region" description="Basic and acidic residues" evidence="1">
    <location>
        <begin position="52"/>
        <end position="65"/>
    </location>
</feature>